<comment type="subcellular location">
    <subcellularLocation>
        <location evidence="1">Membrane</location>
        <topology evidence="1">Multi-pass membrane protein</topology>
    </subcellularLocation>
</comment>
<feature type="transmembrane region" description="Helical" evidence="6">
    <location>
        <begin position="29"/>
        <end position="48"/>
    </location>
</feature>
<evidence type="ECO:0000313" key="9">
    <source>
        <dbReference type="RefSeq" id="XP_023160776.2"/>
    </source>
</evidence>
<dbReference type="GO" id="GO:0016020">
    <property type="term" value="C:membrane"/>
    <property type="evidence" value="ECO:0007669"/>
    <property type="project" value="UniProtKB-SubCell"/>
</dbReference>
<proteinExistence type="predicted"/>
<dbReference type="KEGG" id="dhe:111592657"/>
<feature type="transmembrane region" description="Helical" evidence="6">
    <location>
        <begin position="303"/>
        <end position="329"/>
    </location>
</feature>
<evidence type="ECO:0000256" key="1">
    <source>
        <dbReference type="ARBA" id="ARBA00004141"/>
    </source>
</evidence>
<dbReference type="AlphaFoldDB" id="A0A6J1L303"/>
<feature type="domain" description="Citrate transporter-like" evidence="7">
    <location>
        <begin position="223"/>
        <end position="639"/>
    </location>
</feature>
<dbReference type="GO" id="GO:0055085">
    <property type="term" value="P:transmembrane transport"/>
    <property type="evidence" value="ECO:0007669"/>
    <property type="project" value="InterPro"/>
</dbReference>
<reference evidence="9" key="1">
    <citation type="submission" date="2025-08" db="UniProtKB">
        <authorList>
            <consortium name="RefSeq"/>
        </authorList>
    </citation>
    <scope>IDENTIFICATION</scope>
    <source>
        <strain evidence="9">15085-1641.00</strain>
        <tissue evidence="9">Whole body</tissue>
    </source>
</reference>
<evidence type="ECO:0000256" key="4">
    <source>
        <dbReference type="ARBA" id="ARBA00022989"/>
    </source>
</evidence>
<protein>
    <submittedName>
        <fullName evidence="9">P protein-like</fullName>
    </submittedName>
</protein>
<dbReference type="InterPro" id="IPR004680">
    <property type="entry name" value="Cit_transptr-like_dom"/>
</dbReference>
<name>A0A6J1L303_DROHY</name>
<feature type="transmembrane region" description="Helical" evidence="6">
    <location>
        <begin position="585"/>
        <end position="604"/>
    </location>
</feature>
<feature type="transmembrane region" description="Helical" evidence="6">
    <location>
        <begin position="210"/>
        <end position="228"/>
    </location>
</feature>
<evidence type="ECO:0000256" key="5">
    <source>
        <dbReference type="ARBA" id="ARBA00023136"/>
    </source>
</evidence>
<dbReference type="Pfam" id="PF03600">
    <property type="entry name" value="CitMHS"/>
    <property type="match status" value="1"/>
</dbReference>
<accession>A0A6J1L303</accession>
<evidence type="ECO:0000259" key="7">
    <source>
        <dbReference type="Pfam" id="PF03600"/>
    </source>
</evidence>
<feature type="transmembrane region" description="Helical" evidence="6">
    <location>
        <begin position="486"/>
        <end position="505"/>
    </location>
</feature>
<dbReference type="InterPro" id="IPR051475">
    <property type="entry name" value="Diverse_Ion_Transporter"/>
</dbReference>
<dbReference type="OrthoDB" id="442352at2759"/>
<dbReference type="Proteomes" id="UP000504633">
    <property type="component" value="Unplaced"/>
</dbReference>
<sequence>MAESGNAPSSYLVDTEEKGNVGLSWKICNLVKCALFLLLWVYSAVYLITTVPKRPSTFLVPLMPYNKYVINSREKLQHSDIGIQLVGPIDKILTLNPEWATNSNPRILVKVESFNALANFTEMESESWIIFLLTKQNEINERISKQFRLKSKPSVMRSLIYQQHPKRAKEFDMPIIGVGYHELHVLLTNYYNDSLAVFVVISYNPVSTNIAVAGGILLLLFLYVLIILDLADSAFAVMLVAMGGIGLLCMMHARPELNEIISWIDIENIMRALSLMLIMLVVEKTIIFDLIVTIVYQLSRGKIWLLVLILCWSAAIGSALLDNITVVLLMGPVTFRLCQKLALCTTVMLISITVFANIGNALSPLTAQSIHYRDIILDIKKQRISYGSFFLHVLPGVFFSMVLGSAVLYCLIRKRIYGRSQLFGSVSALTAHAERLNKIDAQLSYYYERRIIQLKTIKIAQNSEVRQIDFQETLAEMKATCTVTNFKLLIACIVALSFTIVLYVLEYYFAQTGISRSWLTIYAAVLLLILSNMGQFELLLNRVDWWSLIFFAALLVLFRSIRYLGMEHLIASMVRKVIYSADKDQKLLISIVLMTSMSALESAFMPYLGMKSAMVSEAISLSENVGLPHSPLVWSIIYGCSFGENGNMISSFTNVLVIGFAHRQGFRISFWNFFVISFPIMLTTVLIANTYLTIAHLFWNWHEKLP</sequence>
<dbReference type="RefSeq" id="XP_023160776.2">
    <property type="nucleotide sequence ID" value="XM_023305008.2"/>
</dbReference>
<organism evidence="8 9">
    <name type="scientific">Drosophila hydei</name>
    <name type="common">Fruit fly</name>
    <dbReference type="NCBI Taxonomy" id="7224"/>
    <lineage>
        <taxon>Eukaryota</taxon>
        <taxon>Metazoa</taxon>
        <taxon>Ecdysozoa</taxon>
        <taxon>Arthropoda</taxon>
        <taxon>Hexapoda</taxon>
        <taxon>Insecta</taxon>
        <taxon>Pterygota</taxon>
        <taxon>Neoptera</taxon>
        <taxon>Endopterygota</taxon>
        <taxon>Diptera</taxon>
        <taxon>Brachycera</taxon>
        <taxon>Muscomorpha</taxon>
        <taxon>Ephydroidea</taxon>
        <taxon>Drosophilidae</taxon>
        <taxon>Drosophila</taxon>
    </lineage>
</organism>
<feature type="transmembrane region" description="Helical" evidence="6">
    <location>
        <begin position="545"/>
        <end position="565"/>
    </location>
</feature>
<feature type="transmembrane region" description="Helical" evidence="6">
    <location>
        <begin position="670"/>
        <end position="699"/>
    </location>
</feature>
<dbReference type="PANTHER" id="PTHR43568">
    <property type="entry name" value="P PROTEIN"/>
    <property type="match status" value="1"/>
</dbReference>
<evidence type="ECO:0000256" key="2">
    <source>
        <dbReference type="ARBA" id="ARBA00022448"/>
    </source>
</evidence>
<feature type="transmembrane region" description="Helical" evidence="6">
    <location>
        <begin position="273"/>
        <end position="297"/>
    </location>
</feature>
<gene>
    <name evidence="9" type="primary">LOC111592657</name>
</gene>
<feature type="transmembrane region" description="Helical" evidence="6">
    <location>
        <begin position="341"/>
        <end position="359"/>
    </location>
</feature>
<keyword evidence="3 6" id="KW-0812">Transmembrane</keyword>
<feature type="transmembrane region" description="Helical" evidence="6">
    <location>
        <begin position="389"/>
        <end position="412"/>
    </location>
</feature>
<evidence type="ECO:0000256" key="6">
    <source>
        <dbReference type="SAM" id="Phobius"/>
    </source>
</evidence>
<evidence type="ECO:0000256" key="3">
    <source>
        <dbReference type="ARBA" id="ARBA00022692"/>
    </source>
</evidence>
<keyword evidence="5 6" id="KW-0472">Membrane</keyword>
<keyword evidence="2" id="KW-0813">Transport</keyword>
<feature type="transmembrane region" description="Helical" evidence="6">
    <location>
        <begin position="517"/>
        <end position="533"/>
    </location>
</feature>
<dbReference type="OMA" id="LCTTIVL"/>
<dbReference type="PANTHER" id="PTHR43568:SF1">
    <property type="entry name" value="P PROTEIN"/>
    <property type="match status" value="1"/>
</dbReference>
<feature type="transmembrane region" description="Helical" evidence="6">
    <location>
        <begin position="234"/>
        <end position="253"/>
    </location>
</feature>
<keyword evidence="4 6" id="KW-1133">Transmembrane helix</keyword>
<evidence type="ECO:0000313" key="8">
    <source>
        <dbReference type="Proteomes" id="UP000504633"/>
    </source>
</evidence>
<dbReference type="GeneID" id="111592657"/>
<keyword evidence="8" id="KW-1185">Reference proteome</keyword>